<evidence type="ECO:0000313" key="7">
    <source>
        <dbReference type="Proteomes" id="UP000067243"/>
    </source>
</evidence>
<accession>A0A0K1P616</accession>
<dbReference type="GO" id="GO:1901135">
    <property type="term" value="P:carbohydrate derivative metabolic process"/>
    <property type="evidence" value="ECO:0007669"/>
    <property type="project" value="InterPro"/>
</dbReference>
<dbReference type="PANTHER" id="PTHR30514">
    <property type="entry name" value="GLUCOKINASE"/>
    <property type="match status" value="1"/>
</dbReference>
<reference evidence="6 7" key="1">
    <citation type="journal article" date="2015" name="Genome Announc.">
        <title>Complete Genome Sequence of Spiroplasma turonicum Strain Tab4cT, a Parasite of a Horse Fly, Haematopota sp. (Diptera: Tabanidae).</title>
        <authorList>
            <person name="Davis R.E."/>
            <person name="Shao J."/>
            <person name="Zhao Y."/>
            <person name="Gasparich G.E."/>
            <person name="Gaynor B.J."/>
            <person name="Donofrio N."/>
        </authorList>
    </citation>
    <scope>NUCLEOTIDE SEQUENCE [LARGE SCALE GENOMIC DNA]</scope>
    <source>
        <strain evidence="6 7">Tab4c</strain>
    </source>
</reference>
<keyword evidence="3" id="KW-0804">Transcription</keyword>
<dbReference type="Gene3D" id="3.40.50.10490">
    <property type="entry name" value="Glucose-6-phosphate isomerase like protein, domain 1"/>
    <property type="match status" value="1"/>
</dbReference>
<feature type="domain" description="HTH rpiR-type" evidence="4">
    <location>
        <begin position="3"/>
        <end position="79"/>
    </location>
</feature>
<dbReference type="InterPro" id="IPR001347">
    <property type="entry name" value="SIS_dom"/>
</dbReference>
<evidence type="ECO:0000313" key="6">
    <source>
        <dbReference type="EMBL" id="AKU79758.1"/>
    </source>
</evidence>
<evidence type="ECO:0000256" key="1">
    <source>
        <dbReference type="ARBA" id="ARBA00023015"/>
    </source>
</evidence>
<evidence type="ECO:0000259" key="5">
    <source>
        <dbReference type="PROSITE" id="PS51464"/>
    </source>
</evidence>
<keyword evidence="1" id="KW-0805">Transcription regulation</keyword>
<dbReference type="EMBL" id="CP012328">
    <property type="protein sequence ID" value="AKU79758.1"/>
    <property type="molecule type" value="Genomic_DNA"/>
</dbReference>
<dbReference type="PROSITE" id="PS51071">
    <property type="entry name" value="HTH_RPIR"/>
    <property type="match status" value="1"/>
</dbReference>
<dbReference type="PROSITE" id="PS51464">
    <property type="entry name" value="SIS"/>
    <property type="match status" value="1"/>
</dbReference>
<keyword evidence="2" id="KW-0238">DNA-binding</keyword>
<protein>
    <submittedName>
        <fullName evidence="6">Putative transcriptional regulator, RpiR family protein</fullName>
    </submittedName>
</protein>
<dbReference type="Pfam" id="PF01418">
    <property type="entry name" value="HTH_6"/>
    <property type="match status" value="1"/>
</dbReference>
<dbReference type="PANTHER" id="PTHR30514:SF10">
    <property type="entry name" value="MURR_RPIR FAMILY TRANSCRIPTIONAL REGULATOR"/>
    <property type="match status" value="1"/>
</dbReference>
<evidence type="ECO:0000259" key="4">
    <source>
        <dbReference type="PROSITE" id="PS51071"/>
    </source>
</evidence>
<gene>
    <name evidence="6" type="ORF">STURON_00512</name>
</gene>
<evidence type="ECO:0000256" key="2">
    <source>
        <dbReference type="ARBA" id="ARBA00023125"/>
    </source>
</evidence>
<dbReference type="KEGG" id="stur:STURON_00512"/>
<dbReference type="GO" id="GO:0097367">
    <property type="term" value="F:carbohydrate derivative binding"/>
    <property type="evidence" value="ECO:0007669"/>
    <property type="project" value="InterPro"/>
</dbReference>
<organism evidence="6 7">
    <name type="scientific">Spiroplasma turonicum</name>
    <dbReference type="NCBI Taxonomy" id="216946"/>
    <lineage>
        <taxon>Bacteria</taxon>
        <taxon>Bacillati</taxon>
        <taxon>Mycoplasmatota</taxon>
        <taxon>Mollicutes</taxon>
        <taxon>Entomoplasmatales</taxon>
        <taxon>Spiroplasmataceae</taxon>
        <taxon>Spiroplasma</taxon>
    </lineage>
</organism>
<dbReference type="PATRIC" id="fig|216946.3.peg.514"/>
<dbReference type="Proteomes" id="UP000067243">
    <property type="component" value="Chromosome"/>
</dbReference>
<evidence type="ECO:0000256" key="3">
    <source>
        <dbReference type="ARBA" id="ARBA00023163"/>
    </source>
</evidence>
<proteinExistence type="predicted"/>
<dbReference type="AlphaFoldDB" id="A0A0K1P616"/>
<dbReference type="SUPFAM" id="SSF46689">
    <property type="entry name" value="Homeodomain-like"/>
    <property type="match status" value="1"/>
</dbReference>
<feature type="domain" description="SIS" evidence="5">
    <location>
        <begin position="116"/>
        <end position="259"/>
    </location>
</feature>
<sequence length="265" mass="30827">MKSILNQINQIAKHSDNISFKVIAEFIGNNFENLDNYTIFDVSKLTNTSASTITRFCKKIGLTGYKSLYWTIQTHKKIMDEQNEAPYEEVRCMLTDVVVNSINGAAFYSKNRIERIVNSINEAKNIYIFGTGNDSFLIHLFINWLIKINLKTFYVADLTCQQSFTEIINSNDIAIVISYSLKENDYSNIIEKLNYKNINTLIITNENENELIKNKDLTLKLPVNESINKSNDESYFAVLYYLRIIYYKLLELNRHKVNFNKLCIN</sequence>
<dbReference type="InterPro" id="IPR046348">
    <property type="entry name" value="SIS_dom_sf"/>
</dbReference>
<dbReference type="InterPro" id="IPR036388">
    <property type="entry name" value="WH-like_DNA-bd_sf"/>
</dbReference>
<dbReference type="SUPFAM" id="SSF53697">
    <property type="entry name" value="SIS domain"/>
    <property type="match status" value="1"/>
</dbReference>
<dbReference type="InterPro" id="IPR047640">
    <property type="entry name" value="RpiR-like"/>
</dbReference>
<dbReference type="Pfam" id="PF01380">
    <property type="entry name" value="SIS"/>
    <property type="match status" value="1"/>
</dbReference>
<keyword evidence="7" id="KW-1185">Reference proteome</keyword>
<dbReference type="InterPro" id="IPR000281">
    <property type="entry name" value="HTH_RpiR"/>
</dbReference>
<dbReference type="GO" id="GO:0003677">
    <property type="term" value="F:DNA binding"/>
    <property type="evidence" value="ECO:0007669"/>
    <property type="project" value="UniProtKB-KW"/>
</dbReference>
<dbReference type="InterPro" id="IPR009057">
    <property type="entry name" value="Homeodomain-like_sf"/>
</dbReference>
<dbReference type="STRING" id="216946.STURO_v1c05100"/>
<dbReference type="Gene3D" id="1.10.10.10">
    <property type="entry name" value="Winged helix-like DNA-binding domain superfamily/Winged helix DNA-binding domain"/>
    <property type="match status" value="1"/>
</dbReference>
<dbReference type="InterPro" id="IPR035472">
    <property type="entry name" value="RpiR-like_SIS"/>
</dbReference>
<dbReference type="GO" id="GO:0003700">
    <property type="term" value="F:DNA-binding transcription factor activity"/>
    <property type="evidence" value="ECO:0007669"/>
    <property type="project" value="InterPro"/>
</dbReference>
<dbReference type="CDD" id="cd05013">
    <property type="entry name" value="SIS_RpiR"/>
    <property type="match status" value="1"/>
</dbReference>
<name>A0A0K1P616_9MOLU</name>